<dbReference type="Proteomes" id="UP000318384">
    <property type="component" value="Chromosome"/>
</dbReference>
<keyword evidence="1" id="KW-1133">Transmembrane helix</keyword>
<dbReference type="NCBIfam" id="TIGR04294">
    <property type="entry name" value="pre_pil_HX9DG"/>
    <property type="match status" value="1"/>
</dbReference>
<dbReference type="Gene3D" id="3.30.700.10">
    <property type="entry name" value="Glycoprotein, Type 4 Pilin"/>
    <property type="match status" value="1"/>
</dbReference>
<evidence type="ECO:0000256" key="1">
    <source>
        <dbReference type="SAM" id="Phobius"/>
    </source>
</evidence>
<dbReference type="OrthoDB" id="263714at2"/>
<dbReference type="NCBIfam" id="TIGR02532">
    <property type="entry name" value="IV_pilin_GFxxxE"/>
    <property type="match status" value="1"/>
</dbReference>
<protein>
    <submittedName>
        <fullName evidence="3">Putative major pilin subunit</fullName>
    </submittedName>
</protein>
<dbReference type="InterPro" id="IPR011453">
    <property type="entry name" value="DUF1559"/>
</dbReference>
<dbReference type="Pfam" id="PF07963">
    <property type="entry name" value="N_methyl"/>
    <property type="match status" value="1"/>
</dbReference>
<dbReference type="AlphaFoldDB" id="A0A517WY83"/>
<dbReference type="PANTHER" id="PTHR30093:SF2">
    <property type="entry name" value="TYPE II SECRETION SYSTEM PROTEIN H"/>
    <property type="match status" value="1"/>
</dbReference>
<dbReference type="PANTHER" id="PTHR30093">
    <property type="entry name" value="GENERAL SECRETION PATHWAY PROTEIN G"/>
    <property type="match status" value="1"/>
</dbReference>
<evidence type="ECO:0000313" key="3">
    <source>
        <dbReference type="EMBL" id="QDU10211.1"/>
    </source>
</evidence>
<dbReference type="PROSITE" id="PS00409">
    <property type="entry name" value="PROKAR_NTER_METHYL"/>
    <property type="match status" value="1"/>
</dbReference>
<reference evidence="3 4" key="1">
    <citation type="submission" date="2019-03" db="EMBL/GenBank/DDBJ databases">
        <title>Deep-cultivation of Planctomycetes and their phenomic and genomic characterization uncovers novel biology.</title>
        <authorList>
            <person name="Wiegand S."/>
            <person name="Jogler M."/>
            <person name="Boedeker C."/>
            <person name="Pinto D."/>
            <person name="Vollmers J."/>
            <person name="Rivas-Marin E."/>
            <person name="Kohn T."/>
            <person name="Peeters S.H."/>
            <person name="Heuer A."/>
            <person name="Rast P."/>
            <person name="Oberbeckmann S."/>
            <person name="Bunk B."/>
            <person name="Jeske O."/>
            <person name="Meyerdierks A."/>
            <person name="Storesund J.E."/>
            <person name="Kallscheuer N."/>
            <person name="Luecker S."/>
            <person name="Lage O.M."/>
            <person name="Pohl T."/>
            <person name="Merkel B.J."/>
            <person name="Hornburger P."/>
            <person name="Mueller R.-W."/>
            <person name="Bruemmer F."/>
            <person name="Labrenz M."/>
            <person name="Spormann A.M."/>
            <person name="Op den Camp H."/>
            <person name="Overmann J."/>
            <person name="Amann R."/>
            <person name="Jetten M.S.M."/>
            <person name="Mascher T."/>
            <person name="Medema M.H."/>
            <person name="Devos D.P."/>
            <person name="Kaster A.-K."/>
            <person name="Ovreas L."/>
            <person name="Rohde M."/>
            <person name="Galperin M.Y."/>
            <person name="Jogler C."/>
        </authorList>
    </citation>
    <scope>NUCLEOTIDE SEQUENCE [LARGE SCALE GENOMIC DNA]</scope>
    <source>
        <strain evidence="3 4">V202</strain>
    </source>
</reference>
<organism evidence="3 4">
    <name type="scientific">Gimesia aquarii</name>
    <dbReference type="NCBI Taxonomy" id="2527964"/>
    <lineage>
        <taxon>Bacteria</taxon>
        <taxon>Pseudomonadati</taxon>
        <taxon>Planctomycetota</taxon>
        <taxon>Planctomycetia</taxon>
        <taxon>Planctomycetales</taxon>
        <taxon>Planctomycetaceae</taxon>
        <taxon>Gimesia</taxon>
    </lineage>
</organism>
<gene>
    <name evidence="3" type="ORF">V202x_36100</name>
</gene>
<dbReference type="SUPFAM" id="SSF54523">
    <property type="entry name" value="Pili subunits"/>
    <property type="match status" value="1"/>
</dbReference>
<evidence type="ECO:0000259" key="2">
    <source>
        <dbReference type="Pfam" id="PF07596"/>
    </source>
</evidence>
<keyword evidence="4" id="KW-1185">Reference proteome</keyword>
<dbReference type="InterPro" id="IPR027558">
    <property type="entry name" value="Pre_pil_HX9DG_C"/>
</dbReference>
<dbReference type="EMBL" id="CP037422">
    <property type="protein sequence ID" value="QDU10211.1"/>
    <property type="molecule type" value="Genomic_DNA"/>
</dbReference>
<keyword evidence="1" id="KW-0472">Membrane</keyword>
<evidence type="ECO:0000313" key="4">
    <source>
        <dbReference type="Proteomes" id="UP000318384"/>
    </source>
</evidence>
<proteinExistence type="predicted"/>
<sequence length="311" mass="33690">MKLNHSLKRGFTLIELLVVIAIIAILIALLLPAVQQAREAARRSSCKNNLKQVGLAMHNYHDAHSVLPYGWGWDDGAGPLARSRETWMQQLLPYIEQGALYNAYIEENFAYVHGSSHRFTVIPALVCPSNPTVISNFAFRGNYGMCSGSTDSSWRSATGNGMFYLRSKTKLRDVTDGTSNTIMGGEGVARLNGLTVAHTPWGEVGNYWGGGSSHHGTAFNNAEPPNSPVPDCNYTCANYDLSNYPCAGYNSGSSPTVSCTGSARTYARSYHIGGVHILLADGAVRFASENIDLSTWQALATRSGEEVIGEF</sequence>
<dbReference type="RefSeq" id="WP_145177694.1">
    <property type="nucleotide sequence ID" value="NZ_CP037422.1"/>
</dbReference>
<dbReference type="InterPro" id="IPR012902">
    <property type="entry name" value="N_methyl_site"/>
</dbReference>
<accession>A0A517WY83</accession>
<dbReference type="InterPro" id="IPR045584">
    <property type="entry name" value="Pilin-like"/>
</dbReference>
<name>A0A517WY83_9PLAN</name>
<feature type="transmembrane region" description="Helical" evidence="1">
    <location>
        <begin position="12"/>
        <end position="34"/>
    </location>
</feature>
<keyword evidence="1" id="KW-0812">Transmembrane</keyword>
<dbReference type="Pfam" id="PF07596">
    <property type="entry name" value="SBP_bac_10"/>
    <property type="match status" value="1"/>
</dbReference>
<feature type="domain" description="DUF1559" evidence="2">
    <location>
        <begin position="35"/>
        <end position="293"/>
    </location>
</feature>